<feature type="domain" description="ABC transmembrane type-1" evidence="9">
    <location>
        <begin position="178"/>
        <end position="333"/>
    </location>
</feature>
<feature type="transmembrane region" description="Helical" evidence="7">
    <location>
        <begin position="276"/>
        <end position="299"/>
    </location>
</feature>
<dbReference type="Gene3D" id="1.20.1560.10">
    <property type="entry name" value="ABC transporter type 1, transmembrane domain"/>
    <property type="match status" value="1"/>
</dbReference>
<dbReference type="SUPFAM" id="SSF90123">
    <property type="entry name" value="ABC transporter transmembrane region"/>
    <property type="match status" value="1"/>
</dbReference>
<gene>
    <name evidence="10" type="ORF">DPQ25_01405</name>
</gene>
<dbReference type="AlphaFoldDB" id="A0A328UL21"/>
<feature type="transmembrane region" description="Helical" evidence="7">
    <location>
        <begin position="147"/>
        <end position="168"/>
    </location>
</feature>
<name>A0A328UL21_9FIRM</name>
<evidence type="ECO:0000259" key="9">
    <source>
        <dbReference type="PROSITE" id="PS50929"/>
    </source>
</evidence>
<evidence type="ECO:0000313" key="11">
    <source>
        <dbReference type="Proteomes" id="UP000249377"/>
    </source>
</evidence>
<proteinExistence type="predicted"/>
<dbReference type="PANTHER" id="PTHR24221">
    <property type="entry name" value="ATP-BINDING CASSETTE SUB-FAMILY B"/>
    <property type="match status" value="1"/>
</dbReference>
<evidence type="ECO:0000256" key="6">
    <source>
        <dbReference type="ARBA" id="ARBA00023136"/>
    </source>
</evidence>
<comment type="subcellular location">
    <subcellularLocation>
        <location evidence="1">Cell membrane</location>
        <topology evidence="1">Multi-pass membrane protein</topology>
    </subcellularLocation>
</comment>
<dbReference type="PROSITE" id="PS00211">
    <property type="entry name" value="ABC_TRANSPORTER_1"/>
    <property type="match status" value="1"/>
</dbReference>
<organism evidence="10 11">
    <name type="scientific">Hydrogeniiclostridium mannosilyticum</name>
    <dbReference type="NCBI Taxonomy" id="2764322"/>
    <lineage>
        <taxon>Bacteria</taxon>
        <taxon>Bacillati</taxon>
        <taxon>Bacillota</taxon>
        <taxon>Clostridia</taxon>
        <taxon>Eubacteriales</taxon>
        <taxon>Acutalibacteraceae</taxon>
        <taxon>Hydrogeniiclostridium</taxon>
    </lineage>
</organism>
<dbReference type="GO" id="GO:0005524">
    <property type="term" value="F:ATP binding"/>
    <property type="evidence" value="ECO:0007669"/>
    <property type="project" value="UniProtKB-KW"/>
</dbReference>
<dbReference type="InterPro" id="IPR039421">
    <property type="entry name" value="Type_1_exporter"/>
</dbReference>
<evidence type="ECO:0000256" key="2">
    <source>
        <dbReference type="ARBA" id="ARBA00022692"/>
    </source>
</evidence>
<protein>
    <submittedName>
        <fullName evidence="10">ABC transporter ATP-binding protein</fullName>
    </submittedName>
</protein>
<comment type="caution">
    <text evidence="10">The sequence shown here is derived from an EMBL/GenBank/DDBJ whole genome shotgun (WGS) entry which is preliminary data.</text>
</comment>
<evidence type="ECO:0000256" key="5">
    <source>
        <dbReference type="ARBA" id="ARBA00022989"/>
    </source>
</evidence>
<keyword evidence="11" id="KW-1185">Reference proteome</keyword>
<feature type="domain" description="ABC transporter" evidence="8">
    <location>
        <begin position="368"/>
        <end position="606"/>
    </location>
</feature>
<dbReference type="GO" id="GO:0034040">
    <property type="term" value="F:ATPase-coupled lipid transmembrane transporter activity"/>
    <property type="evidence" value="ECO:0007669"/>
    <property type="project" value="TreeGrafter"/>
</dbReference>
<dbReference type="GO" id="GO:0005886">
    <property type="term" value="C:plasma membrane"/>
    <property type="evidence" value="ECO:0007669"/>
    <property type="project" value="UniProtKB-SubCell"/>
</dbReference>
<dbReference type="InterPro" id="IPR027417">
    <property type="entry name" value="P-loop_NTPase"/>
</dbReference>
<dbReference type="GO" id="GO:0140359">
    <property type="term" value="F:ABC-type transporter activity"/>
    <property type="evidence" value="ECO:0007669"/>
    <property type="project" value="InterPro"/>
</dbReference>
<dbReference type="PROSITE" id="PS50893">
    <property type="entry name" value="ABC_TRANSPORTER_2"/>
    <property type="match status" value="1"/>
</dbReference>
<feature type="transmembrane region" description="Helical" evidence="7">
    <location>
        <begin position="180"/>
        <end position="202"/>
    </location>
</feature>
<keyword evidence="2 7" id="KW-0812">Transmembrane</keyword>
<dbReference type="InterPro" id="IPR017871">
    <property type="entry name" value="ABC_transporter-like_CS"/>
</dbReference>
<keyword evidence="5 7" id="KW-1133">Transmembrane helix</keyword>
<evidence type="ECO:0000256" key="1">
    <source>
        <dbReference type="ARBA" id="ARBA00004651"/>
    </source>
</evidence>
<dbReference type="InterPro" id="IPR003593">
    <property type="entry name" value="AAA+_ATPase"/>
</dbReference>
<dbReference type="InterPro" id="IPR003439">
    <property type="entry name" value="ABC_transporter-like_ATP-bd"/>
</dbReference>
<keyword evidence="4 10" id="KW-0067">ATP-binding</keyword>
<dbReference type="SUPFAM" id="SSF52540">
    <property type="entry name" value="P-loop containing nucleoside triphosphate hydrolases"/>
    <property type="match status" value="1"/>
</dbReference>
<accession>A0A328UL21</accession>
<evidence type="ECO:0000256" key="4">
    <source>
        <dbReference type="ARBA" id="ARBA00022840"/>
    </source>
</evidence>
<keyword evidence="3" id="KW-0547">Nucleotide-binding</keyword>
<dbReference type="InterPro" id="IPR011527">
    <property type="entry name" value="ABC1_TM_dom"/>
</dbReference>
<evidence type="ECO:0000313" key="10">
    <source>
        <dbReference type="EMBL" id="RAQ30193.1"/>
    </source>
</evidence>
<dbReference type="Proteomes" id="UP000249377">
    <property type="component" value="Unassembled WGS sequence"/>
</dbReference>
<evidence type="ECO:0000256" key="7">
    <source>
        <dbReference type="SAM" id="Phobius"/>
    </source>
</evidence>
<dbReference type="Gene3D" id="3.40.50.300">
    <property type="entry name" value="P-loop containing nucleotide triphosphate hydrolases"/>
    <property type="match status" value="1"/>
</dbReference>
<reference evidence="10 11" key="1">
    <citation type="submission" date="2018-06" db="EMBL/GenBank/DDBJ databases">
        <title>Noncontiguous genome sequence of Ruminococcaceae bacterium ASD2818.</title>
        <authorList>
            <person name="Chaplin A.V."/>
            <person name="Sokolova S.R."/>
            <person name="Kochetkova T.O."/>
            <person name="Goltsov A.Y."/>
            <person name="Trofimov D.Y."/>
            <person name="Efimov B.A."/>
        </authorList>
    </citation>
    <scope>NUCLEOTIDE SEQUENCE [LARGE SCALE GENOMIC DNA]</scope>
    <source>
        <strain evidence="10 11">ASD2818</strain>
    </source>
</reference>
<sequence length="613" mass="68539">MTLKEKIRLTARGYRSLHELVPGLMLTICSRALLAAFSPFINIFLSALIINALAQGQSFQQILSLIFLTVLLNVGASLLSSGLSRRQSFFFYKFWLVAEQPLNEKVQQMDYELVENPEIHLKKQQIITLRNANGLGLPRLIWCTEGLIQGAASVIFSVSLLSTAFTLSYSTDPGGWSFLYSPWSIVLIIALIALNIMLNTFITKKSIKKFMAFSSEFVPLSRLSGYYFQSLSQYNAGKDMRIYALNQISLKEFQNAFLGINKTMGKLCKFQARYDSAVAVSSTVLSGLIYAFVALKALFGSFAVGNIVQYVGSLSKLGSGVTSLMNNLALLNANADTLRLFYEFTDMPSVKYQGTLPVEKRNDNEYELEFHNVSFRYPGSDAYALKNLSLKLRVGQRMAVVGMNGSGKTTMIKLLCRLYDPTEGRITLNGIDIRKYDYSEYLSIFGVVFQDFKLFSFELGQNVAASVEVDEGKAEHTLQEAGFGVRMSAMAKGLHTPLYKDFDEDGVEISGGEAQKIALARALYKEAPFIVLDEPTAALDPISEYEIYTRFNEIVGDKTAVFISHRLSSCRFCDDIAVFNKGELVQRGSHDVLLADEKGKYYELWHAQAQYYT</sequence>
<dbReference type="EMBL" id="QLYR01000001">
    <property type="protein sequence ID" value="RAQ30193.1"/>
    <property type="molecule type" value="Genomic_DNA"/>
</dbReference>
<dbReference type="GO" id="GO:0016887">
    <property type="term" value="F:ATP hydrolysis activity"/>
    <property type="evidence" value="ECO:0007669"/>
    <property type="project" value="InterPro"/>
</dbReference>
<dbReference type="PROSITE" id="PS50929">
    <property type="entry name" value="ABC_TM1F"/>
    <property type="match status" value="1"/>
</dbReference>
<evidence type="ECO:0000259" key="8">
    <source>
        <dbReference type="PROSITE" id="PS50893"/>
    </source>
</evidence>
<keyword evidence="6 7" id="KW-0472">Membrane</keyword>
<dbReference type="CDD" id="cd03228">
    <property type="entry name" value="ABCC_MRP_Like"/>
    <property type="match status" value="1"/>
</dbReference>
<feature type="transmembrane region" description="Helical" evidence="7">
    <location>
        <begin position="62"/>
        <end position="83"/>
    </location>
</feature>
<feature type="transmembrane region" description="Helical" evidence="7">
    <location>
        <begin position="20"/>
        <end position="50"/>
    </location>
</feature>
<dbReference type="RefSeq" id="WP_112331390.1">
    <property type="nucleotide sequence ID" value="NZ_QLYR01000001.1"/>
</dbReference>
<dbReference type="Pfam" id="PF00005">
    <property type="entry name" value="ABC_tran"/>
    <property type="match status" value="1"/>
</dbReference>
<dbReference type="SMART" id="SM00382">
    <property type="entry name" value="AAA"/>
    <property type="match status" value="1"/>
</dbReference>
<dbReference type="PANTHER" id="PTHR24221:SF646">
    <property type="entry name" value="HAEMOLYSIN SECRETION ATP-BINDING PROTEIN"/>
    <property type="match status" value="1"/>
</dbReference>
<dbReference type="InterPro" id="IPR036640">
    <property type="entry name" value="ABC1_TM_sf"/>
</dbReference>
<evidence type="ECO:0000256" key="3">
    <source>
        <dbReference type="ARBA" id="ARBA00022741"/>
    </source>
</evidence>